<keyword evidence="2" id="KW-0813">Transport</keyword>
<evidence type="ECO:0000259" key="8">
    <source>
        <dbReference type="Pfam" id="PF02687"/>
    </source>
</evidence>
<name>A0A450SIJ5_9GAMM</name>
<feature type="domain" description="ABC3 transporter permease C-terminal" evidence="8">
    <location>
        <begin position="282"/>
        <end position="394"/>
    </location>
</feature>
<dbReference type="InterPro" id="IPR005891">
    <property type="entry name" value="DevC"/>
</dbReference>
<organism evidence="9">
    <name type="scientific">Candidatus Kentrum sp. FW</name>
    <dbReference type="NCBI Taxonomy" id="2126338"/>
    <lineage>
        <taxon>Bacteria</taxon>
        <taxon>Pseudomonadati</taxon>
        <taxon>Pseudomonadota</taxon>
        <taxon>Gammaproteobacteria</taxon>
        <taxon>Candidatus Kentrum</taxon>
    </lineage>
</organism>
<reference evidence="9" key="1">
    <citation type="submission" date="2019-02" db="EMBL/GenBank/DDBJ databases">
        <authorList>
            <person name="Gruber-Vodicka R. H."/>
            <person name="Seah K. B. B."/>
        </authorList>
    </citation>
    <scope>NUCLEOTIDE SEQUENCE</scope>
    <source>
        <strain evidence="9">BECK_BZ106</strain>
        <strain evidence="10">BECK_BZ15</strain>
    </source>
</reference>
<evidence type="ECO:0000256" key="5">
    <source>
        <dbReference type="ARBA" id="ARBA00022989"/>
    </source>
</evidence>
<dbReference type="InterPro" id="IPR051125">
    <property type="entry name" value="ABC-4/HrtB_transporter"/>
</dbReference>
<proteinExistence type="predicted"/>
<feature type="transmembrane region" description="Helical" evidence="7">
    <location>
        <begin position="321"/>
        <end position="346"/>
    </location>
</feature>
<dbReference type="PANTHER" id="PTHR43738:SF1">
    <property type="entry name" value="HEMIN TRANSPORT SYSTEM PERMEASE PROTEIN HRTB-RELATED"/>
    <property type="match status" value="1"/>
</dbReference>
<dbReference type="Pfam" id="PF02687">
    <property type="entry name" value="FtsX"/>
    <property type="match status" value="1"/>
</dbReference>
<evidence type="ECO:0000313" key="9">
    <source>
        <dbReference type="EMBL" id="VFJ53190.1"/>
    </source>
</evidence>
<dbReference type="AlphaFoldDB" id="A0A450SIJ5"/>
<dbReference type="PANTHER" id="PTHR43738">
    <property type="entry name" value="ABC TRANSPORTER, MEMBRANE PROTEIN"/>
    <property type="match status" value="1"/>
</dbReference>
<keyword evidence="3" id="KW-1003">Cell membrane</keyword>
<evidence type="ECO:0000256" key="6">
    <source>
        <dbReference type="ARBA" id="ARBA00023136"/>
    </source>
</evidence>
<dbReference type="EMBL" id="CAADFD010000014">
    <property type="protein sequence ID" value="VFJ53190.1"/>
    <property type="molecule type" value="Genomic_DNA"/>
</dbReference>
<gene>
    <name evidence="10" type="ORF">BECKFW1821A_GA0114235_105511</name>
    <name evidence="9" type="ORF">BECKFW1821B_GA0114236_101416</name>
</gene>
<feature type="transmembrane region" description="Helical" evidence="7">
    <location>
        <begin position="41"/>
        <end position="61"/>
    </location>
</feature>
<accession>A0A450SIJ5</accession>
<evidence type="ECO:0000313" key="10">
    <source>
        <dbReference type="EMBL" id="VFJ55688.1"/>
    </source>
</evidence>
<feature type="transmembrane region" description="Helical" evidence="7">
    <location>
        <begin position="366"/>
        <end position="386"/>
    </location>
</feature>
<comment type="subcellular location">
    <subcellularLocation>
        <location evidence="1">Cell membrane</location>
        <topology evidence="1">Multi-pass membrane protein</topology>
    </subcellularLocation>
</comment>
<evidence type="ECO:0000256" key="3">
    <source>
        <dbReference type="ARBA" id="ARBA00022475"/>
    </source>
</evidence>
<evidence type="ECO:0000256" key="2">
    <source>
        <dbReference type="ARBA" id="ARBA00022448"/>
    </source>
</evidence>
<protein>
    <submittedName>
        <fullName evidence="9">Putative ABC transport system permease protein</fullName>
    </submittedName>
</protein>
<feature type="transmembrane region" description="Helical" evidence="7">
    <location>
        <begin position="277"/>
        <end position="300"/>
    </location>
</feature>
<evidence type="ECO:0000256" key="4">
    <source>
        <dbReference type="ARBA" id="ARBA00022692"/>
    </source>
</evidence>
<keyword evidence="6 7" id="KW-0472">Membrane</keyword>
<dbReference type="PIRSF" id="PIRSF031773">
    <property type="entry name" value="DevC"/>
    <property type="match status" value="1"/>
</dbReference>
<dbReference type="EMBL" id="CAADEW010000055">
    <property type="protein sequence ID" value="VFJ55688.1"/>
    <property type="molecule type" value="Genomic_DNA"/>
</dbReference>
<dbReference type="GO" id="GO:0005886">
    <property type="term" value="C:plasma membrane"/>
    <property type="evidence" value="ECO:0007669"/>
    <property type="project" value="UniProtKB-SubCell"/>
</dbReference>
<sequence>MNSSLPQADGIIARWVVLRSDIHQCVRVATANTFHLPRRTVAAIAGIGFSFLLVFMQLGFLNTARIVVTRLYGYCDFDLAIVAREYQFLYETIPFHRVRLSQARALPEVEATFALNVRGADWLNTRIDRESSLMLIGLDRDPRFIANPDIEAALPMIRKGQRAILDTLSHGDYGDLAIGGNGLINGFLTKVVGHFQLGMFFFTDGAAIVDNGEFIRLSGVDSRQVTIGLIRLTEGARPRKVAEALDRLLPEDVLIYTRASLIAQEQDYFISVRPIGILFRMGAFISYLVGLVILYQILATEMANHIREFATLRAMGFRSRFIYGIGIIQAMLFISMAFLPALATAYGVFESISTLTPFPITMTPTLILSVLGLSLGTCFISAPLALSRLRRADPAELF</sequence>
<evidence type="ECO:0000256" key="1">
    <source>
        <dbReference type="ARBA" id="ARBA00004651"/>
    </source>
</evidence>
<dbReference type="InterPro" id="IPR003838">
    <property type="entry name" value="ABC3_permease_C"/>
</dbReference>
<keyword evidence="5 7" id="KW-1133">Transmembrane helix</keyword>
<evidence type="ECO:0000256" key="7">
    <source>
        <dbReference type="SAM" id="Phobius"/>
    </source>
</evidence>
<keyword evidence="4 7" id="KW-0812">Transmembrane</keyword>